<evidence type="ECO:0000313" key="1">
    <source>
        <dbReference type="EMBL" id="MBU3820312.1"/>
    </source>
</evidence>
<gene>
    <name evidence="1" type="ORF">H9864_08110</name>
</gene>
<reference evidence="1" key="2">
    <citation type="submission" date="2021-04" db="EMBL/GenBank/DDBJ databases">
        <authorList>
            <person name="Gilroy R."/>
        </authorList>
    </citation>
    <scope>NUCLEOTIDE SEQUENCE</scope>
    <source>
        <strain evidence="1">742</strain>
    </source>
</reference>
<accession>A0A9E2NR57</accession>
<comment type="caution">
    <text evidence="1">The sequence shown here is derived from an EMBL/GenBank/DDBJ whole genome shotgun (WGS) entry which is preliminary data.</text>
</comment>
<dbReference type="Proteomes" id="UP000824178">
    <property type="component" value="Unassembled WGS sequence"/>
</dbReference>
<dbReference type="EMBL" id="JAHLFH010000172">
    <property type="protein sequence ID" value="MBU3820312.1"/>
    <property type="molecule type" value="Genomic_DNA"/>
</dbReference>
<reference evidence="1" key="1">
    <citation type="journal article" date="2021" name="PeerJ">
        <title>Extensive microbial diversity within the chicken gut microbiome revealed by metagenomics and culture.</title>
        <authorList>
            <person name="Gilroy R."/>
            <person name="Ravi A."/>
            <person name="Getino M."/>
            <person name="Pursley I."/>
            <person name="Horton D.L."/>
            <person name="Alikhan N.F."/>
            <person name="Baker D."/>
            <person name="Gharbi K."/>
            <person name="Hall N."/>
            <person name="Watson M."/>
            <person name="Adriaenssens E.M."/>
            <person name="Foster-Nyarko E."/>
            <person name="Jarju S."/>
            <person name="Secka A."/>
            <person name="Antonio M."/>
            <person name="Oren A."/>
            <person name="Chaudhuri R.R."/>
            <person name="La Ragione R."/>
            <person name="Hildebrand F."/>
            <person name="Pallen M.J."/>
        </authorList>
    </citation>
    <scope>NUCLEOTIDE SEQUENCE</scope>
    <source>
        <strain evidence="1">742</strain>
    </source>
</reference>
<organism evidence="1 2">
    <name type="scientific">Candidatus Faecalibacterium intestinavium</name>
    <dbReference type="NCBI Taxonomy" id="2838580"/>
    <lineage>
        <taxon>Bacteria</taxon>
        <taxon>Bacillati</taxon>
        <taxon>Bacillota</taxon>
        <taxon>Clostridia</taxon>
        <taxon>Eubacteriales</taxon>
        <taxon>Oscillospiraceae</taxon>
        <taxon>Faecalibacterium</taxon>
    </lineage>
</organism>
<protein>
    <submittedName>
        <fullName evidence="1">Uncharacterized protein</fullName>
    </submittedName>
</protein>
<evidence type="ECO:0000313" key="2">
    <source>
        <dbReference type="Proteomes" id="UP000824178"/>
    </source>
</evidence>
<proteinExistence type="predicted"/>
<name>A0A9E2NR57_9FIRM</name>
<dbReference type="AlphaFoldDB" id="A0A9E2NR57"/>
<sequence>MRVHAKALARLWTDRCSVYLKAKATDPKTNLTGFSEQLRAEGVPCRLSFKSLAASGGSPAATVSQQTVLFLAPEVEVPPGCRIVVHRGGSPEKELVFARSGLPGVYPDHQEIPLEPFRGYA</sequence>